<dbReference type="InterPro" id="IPR050197">
    <property type="entry name" value="Aldolase_class_II_sugar_metab"/>
</dbReference>
<feature type="domain" description="Class II aldolase/adducin N-terminal" evidence="3">
    <location>
        <begin position="8"/>
        <end position="218"/>
    </location>
</feature>
<evidence type="ECO:0000256" key="1">
    <source>
        <dbReference type="ARBA" id="ARBA00022723"/>
    </source>
</evidence>
<dbReference type="GO" id="GO:0005829">
    <property type="term" value="C:cytosol"/>
    <property type="evidence" value="ECO:0007669"/>
    <property type="project" value="TreeGrafter"/>
</dbReference>
<accession>A0A5B9MGW0</accession>
<dbReference type="Pfam" id="PF00596">
    <property type="entry name" value="Aldolase_II"/>
    <property type="match status" value="1"/>
</dbReference>
<keyword evidence="5" id="KW-1185">Reference proteome</keyword>
<dbReference type="GO" id="GO:0046872">
    <property type="term" value="F:metal ion binding"/>
    <property type="evidence" value="ECO:0007669"/>
    <property type="project" value="UniProtKB-KW"/>
</dbReference>
<dbReference type="RefSeq" id="WP_147867864.1">
    <property type="nucleotide sequence ID" value="NZ_CP036264.1"/>
</dbReference>
<dbReference type="EMBL" id="CP036264">
    <property type="protein sequence ID" value="QEF98317.1"/>
    <property type="molecule type" value="Genomic_DNA"/>
</dbReference>
<reference evidence="4 5" key="1">
    <citation type="submission" date="2019-02" db="EMBL/GenBank/DDBJ databases">
        <title>Planctomycetal bacteria perform biofilm scaping via a novel small molecule.</title>
        <authorList>
            <person name="Jeske O."/>
            <person name="Boedeker C."/>
            <person name="Wiegand S."/>
            <person name="Breitling P."/>
            <person name="Kallscheuer N."/>
            <person name="Jogler M."/>
            <person name="Rohde M."/>
            <person name="Petersen J."/>
            <person name="Medema M.H."/>
            <person name="Surup F."/>
            <person name="Jogler C."/>
        </authorList>
    </citation>
    <scope>NUCLEOTIDE SEQUENCE [LARGE SCALE GENOMIC DNA]</scope>
    <source>
        <strain evidence="4 5">Mal15</strain>
    </source>
</reference>
<dbReference type="PANTHER" id="PTHR22789">
    <property type="entry name" value="FUCULOSE PHOSPHATE ALDOLASE"/>
    <property type="match status" value="1"/>
</dbReference>
<proteinExistence type="predicted"/>
<protein>
    <submittedName>
        <fullName evidence="4">Short chain dehydrogenase</fullName>
    </submittedName>
</protein>
<dbReference type="SMART" id="SM01007">
    <property type="entry name" value="Aldolase_II"/>
    <property type="match status" value="1"/>
</dbReference>
<dbReference type="Gene3D" id="3.40.225.10">
    <property type="entry name" value="Class II aldolase/adducin N-terminal domain"/>
    <property type="match status" value="1"/>
</dbReference>
<evidence type="ECO:0000313" key="4">
    <source>
        <dbReference type="EMBL" id="QEF98317.1"/>
    </source>
</evidence>
<dbReference type="KEGG" id="smam:Mal15_23690"/>
<name>A0A5B9MGW0_9BACT</name>
<dbReference type="InterPro" id="IPR001303">
    <property type="entry name" value="Aldolase_II/adducin_N"/>
</dbReference>
<evidence type="ECO:0000256" key="2">
    <source>
        <dbReference type="ARBA" id="ARBA00023239"/>
    </source>
</evidence>
<evidence type="ECO:0000313" key="5">
    <source>
        <dbReference type="Proteomes" id="UP000321353"/>
    </source>
</evidence>
<dbReference type="PANTHER" id="PTHR22789:SF0">
    <property type="entry name" value="3-OXO-TETRONATE 4-PHOSPHATE DECARBOXYLASE-RELATED"/>
    <property type="match status" value="1"/>
</dbReference>
<dbReference type="GO" id="GO:0019323">
    <property type="term" value="P:pentose catabolic process"/>
    <property type="evidence" value="ECO:0007669"/>
    <property type="project" value="TreeGrafter"/>
</dbReference>
<keyword evidence="2" id="KW-0456">Lyase</keyword>
<dbReference type="Proteomes" id="UP000321353">
    <property type="component" value="Chromosome"/>
</dbReference>
<dbReference type="InterPro" id="IPR036409">
    <property type="entry name" value="Aldolase_II/adducin_N_sf"/>
</dbReference>
<keyword evidence="1" id="KW-0479">Metal-binding</keyword>
<organism evidence="4 5">
    <name type="scientific">Stieleria maiorica</name>
    <dbReference type="NCBI Taxonomy" id="2795974"/>
    <lineage>
        <taxon>Bacteria</taxon>
        <taxon>Pseudomonadati</taxon>
        <taxon>Planctomycetota</taxon>
        <taxon>Planctomycetia</taxon>
        <taxon>Pirellulales</taxon>
        <taxon>Pirellulaceae</taxon>
        <taxon>Stieleria</taxon>
    </lineage>
</organism>
<gene>
    <name evidence="4" type="ORF">Mal15_23690</name>
</gene>
<dbReference type="GO" id="GO:0016832">
    <property type="term" value="F:aldehyde-lyase activity"/>
    <property type="evidence" value="ECO:0007669"/>
    <property type="project" value="TreeGrafter"/>
</dbReference>
<dbReference type="AlphaFoldDB" id="A0A5B9MGW0"/>
<dbReference type="SUPFAM" id="SSF53639">
    <property type="entry name" value="AraD/HMP-PK domain-like"/>
    <property type="match status" value="1"/>
</dbReference>
<evidence type="ECO:0000259" key="3">
    <source>
        <dbReference type="SMART" id="SM01007"/>
    </source>
</evidence>
<sequence length="252" mass="27765">MNTQTNLDELLSLSRFLGEEHRGLAMLGEGNTSARIDEETFLVKASGSCLQTLAEDDVVACRFDKLLPMLELDALSDQEIEDHLLACRVDPESKKPSVETLFHAYLLSLPDIRFIGHTHSIPVNQILCSPRAEEFATRKLFPDEVVCCGAQSVFVPYTDPGLKLSQSIRDKTKAFMDEFGAPPRVILLANHGLITLGKTPGAVKAAMLMAHKSAEIFVGASALGGPVFMSDEDVDRIANRIDEHYRQRALKL</sequence>